<protein>
    <submittedName>
        <fullName evidence="1">Uncharacterized protein</fullName>
    </submittedName>
</protein>
<comment type="caution">
    <text evidence="1">The sequence shown here is derived from an EMBL/GenBank/DDBJ whole genome shotgun (WGS) entry which is preliminary data.</text>
</comment>
<sequence length="123" mass="13648">MPIPVLPLDLLIGAERAGQFLGARIRDVLANDLLPEPVAYRLVCEGALAADPFLLADPGQTWTLRPDRTGPAPGRLFIVRRDTTELTAEDEHGQRHRIPLCALADYQLDQWCWTRSDSTEATS</sequence>
<dbReference type="RefSeq" id="WP_344370450.1">
    <property type="nucleotide sequence ID" value="NZ_BAAASQ010000001.1"/>
</dbReference>
<evidence type="ECO:0000313" key="2">
    <source>
        <dbReference type="Proteomes" id="UP001595834"/>
    </source>
</evidence>
<reference evidence="2" key="1">
    <citation type="journal article" date="2019" name="Int. J. Syst. Evol. Microbiol.">
        <title>The Global Catalogue of Microorganisms (GCM) 10K type strain sequencing project: providing services to taxonomists for standard genome sequencing and annotation.</title>
        <authorList>
            <consortium name="The Broad Institute Genomics Platform"/>
            <consortium name="The Broad Institute Genome Sequencing Center for Infectious Disease"/>
            <person name="Wu L."/>
            <person name="Ma J."/>
        </authorList>
    </citation>
    <scope>NUCLEOTIDE SEQUENCE [LARGE SCALE GENOMIC DNA]</scope>
    <source>
        <strain evidence="2">CCM 7224</strain>
    </source>
</reference>
<organism evidence="1 2">
    <name type="scientific">Streptomyces mauvecolor</name>
    <dbReference type="NCBI Taxonomy" id="58345"/>
    <lineage>
        <taxon>Bacteria</taxon>
        <taxon>Bacillati</taxon>
        <taxon>Actinomycetota</taxon>
        <taxon>Actinomycetes</taxon>
        <taxon>Kitasatosporales</taxon>
        <taxon>Streptomycetaceae</taxon>
        <taxon>Streptomyces</taxon>
    </lineage>
</organism>
<dbReference type="Proteomes" id="UP001595834">
    <property type="component" value="Unassembled WGS sequence"/>
</dbReference>
<keyword evidence="2" id="KW-1185">Reference proteome</keyword>
<accession>A0ABV9UFP1</accession>
<gene>
    <name evidence="1" type="ORF">ACFPFX_04770</name>
</gene>
<name>A0ABV9UFP1_9ACTN</name>
<proteinExistence type="predicted"/>
<evidence type="ECO:0000313" key="1">
    <source>
        <dbReference type="EMBL" id="MFC4955608.1"/>
    </source>
</evidence>
<dbReference type="EMBL" id="JBHSIZ010000005">
    <property type="protein sequence ID" value="MFC4955608.1"/>
    <property type="molecule type" value="Genomic_DNA"/>
</dbReference>